<dbReference type="Pfam" id="PF13532">
    <property type="entry name" value="2OG-FeII_Oxy_2"/>
    <property type="match status" value="1"/>
</dbReference>
<dbReference type="InterPro" id="IPR005123">
    <property type="entry name" value="Oxoglu/Fe-dep_dioxygenase_dom"/>
</dbReference>
<dbReference type="Gene3D" id="2.60.120.590">
    <property type="entry name" value="Alpha-ketoglutarate-dependent dioxygenase AlkB-like"/>
    <property type="match status" value="1"/>
</dbReference>
<evidence type="ECO:0000256" key="6">
    <source>
        <dbReference type="ARBA" id="ARBA00023004"/>
    </source>
</evidence>
<evidence type="ECO:0000256" key="3">
    <source>
        <dbReference type="ARBA" id="ARBA00022723"/>
    </source>
</evidence>
<keyword evidence="4" id="KW-0223">Dioxygenase</keyword>
<dbReference type="InterPro" id="IPR037151">
    <property type="entry name" value="AlkB-like_sf"/>
</dbReference>
<dbReference type="PANTHER" id="PTHR46030:SF1">
    <property type="entry name" value="ALPHA-KETOGLUTARATE-DEPENDENT DIOXYGENASE ALKB HOMOLOG 6"/>
    <property type="match status" value="1"/>
</dbReference>
<keyword evidence="6" id="KW-0408">Iron</keyword>
<dbReference type="GO" id="GO:0046872">
    <property type="term" value="F:metal ion binding"/>
    <property type="evidence" value="ECO:0007669"/>
    <property type="project" value="UniProtKB-KW"/>
</dbReference>
<keyword evidence="5" id="KW-0560">Oxidoreductase</keyword>
<feature type="domain" description="Fe2OG dioxygenase" evidence="9">
    <location>
        <begin position="98"/>
        <end position="270"/>
    </location>
</feature>
<dbReference type="GO" id="GO:0051213">
    <property type="term" value="F:dioxygenase activity"/>
    <property type="evidence" value="ECO:0007669"/>
    <property type="project" value="UniProtKB-KW"/>
</dbReference>
<dbReference type="SUPFAM" id="SSF51197">
    <property type="entry name" value="Clavaminate synthase-like"/>
    <property type="match status" value="1"/>
</dbReference>
<name>A0A7C8IFI3_9PLEO</name>
<evidence type="ECO:0000256" key="2">
    <source>
        <dbReference type="ARBA" id="ARBA00007879"/>
    </source>
</evidence>
<evidence type="ECO:0000256" key="1">
    <source>
        <dbReference type="ARBA" id="ARBA00004123"/>
    </source>
</evidence>
<dbReference type="PANTHER" id="PTHR46030">
    <property type="entry name" value="ALPHA-KETOGLUTARATE-DEPENDENT DIOXYGENASE ALKB HOMOLOG 6"/>
    <property type="match status" value="1"/>
</dbReference>
<feature type="region of interest" description="Disordered" evidence="8">
    <location>
        <begin position="142"/>
        <end position="162"/>
    </location>
</feature>
<evidence type="ECO:0000313" key="10">
    <source>
        <dbReference type="EMBL" id="KAF2875572.1"/>
    </source>
</evidence>
<proteinExistence type="inferred from homology"/>
<dbReference type="EMBL" id="JAADJZ010000004">
    <property type="protein sequence ID" value="KAF2875572.1"/>
    <property type="molecule type" value="Genomic_DNA"/>
</dbReference>
<keyword evidence="11" id="KW-1185">Reference proteome</keyword>
<reference evidence="10 11" key="1">
    <citation type="submission" date="2020-01" db="EMBL/GenBank/DDBJ databases">
        <authorList>
            <consortium name="DOE Joint Genome Institute"/>
            <person name="Haridas S."/>
            <person name="Albert R."/>
            <person name="Binder M."/>
            <person name="Bloem J."/>
            <person name="Labutti K."/>
            <person name="Salamov A."/>
            <person name="Andreopoulos B."/>
            <person name="Baker S.E."/>
            <person name="Barry K."/>
            <person name="Bills G."/>
            <person name="Bluhm B.H."/>
            <person name="Cannon C."/>
            <person name="Castanera R."/>
            <person name="Culley D.E."/>
            <person name="Daum C."/>
            <person name="Ezra D."/>
            <person name="Gonzalez J.B."/>
            <person name="Henrissat B."/>
            <person name="Kuo A."/>
            <person name="Liang C."/>
            <person name="Lipzen A."/>
            <person name="Lutzoni F."/>
            <person name="Magnuson J."/>
            <person name="Mondo S."/>
            <person name="Nolan M."/>
            <person name="Ohm R."/>
            <person name="Pangilinan J."/>
            <person name="Park H.-J.H."/>
            <person name="Ramirez L."/>
            <person name="Alfaro M."/>
            <person name="Sun H."/>
            <person name="Tritt A."/>
            <person name="Yoshinaga Y."/>
            <person name="Zwiers L.-H.L."/>
            <person name="Turgeon B.G."/>
            <person name="Goodwin S.B."/>
            <person name="Spatafora J.W."/>
            <person name="Crous P.W."/>
            <person name="Grigoriev I.V."/>
        </authorList>
    </citation>
    <scope>NUCLEOTIDE SEQUENCE [LARGE SCALE GENOMIC DNA]</scope>
    <source>
        <strain evidence="10 11">CBS 611.86</strain>
    </source>
</reference>
<dbReference type="OrthoDB" id="412814at2759"/>
<dbReference type="PROSITE" id="PS51471">
    <property type="entry name" value="FE2OG_OXY"/>
    <property type="match status" value="1"/>
</dbReference>
<dbReference type="AlphaFoldDB" id="A0A7C8IFI3"/>
<evidence type="ECO:0000313" key="11">
    <source>
        <dbReference type="Proteomes" id="UP000481861"/>
    </source>
</evidence>
<dbReference type="InterPro" id="IPR032862">
    <property type="entry name" value="ALKBH6"/>
</dbReference>
<dbReference type="InterPro" id="IPR027450">
    <property type="entry name" value="AlkB-like"/>
</dbReference>
<evidence type="ECO:0000256" key="7">
    <source>
        <dbReference type="ARBA" id="ARBA00023242"/>
    </source>
</evidence>
<dbReference type="Proteomes" id="UP000481861">
    <property type="component" value="Unassembled WGS sequence"/>
</dbReference>
<protein>
    <recommendedName>
        <fullName evidence="9">Fe2OG dioxygenase domain-containing protein</fullName>
    </recommendedName>
</protein>
<keyword evidence="7" id="KW-0539">Nucleus</keyword>
<evidence type="ECO:0000256" key="5">
    <source>
        <dbReference type="ARBA" id="ARBA00023002"/>
    </source>
</evidence>
<sequence length="286" mass="31552">MNGSTAKFDPLEPARISSLPPTFYYIPNFITAEEEVSILQKIPAQRWVTLSHRRLQAHPSTLTKNNTLLGAHLPPYLVNPVIDRFRTLEIFKDTPHKQPNHVLINEYKPGEGIMPHEDGGAYAHVVATVSLGAPICLEITQKPSSNETDGVSSNDQSIGSDEALAKVEDSTRNTTMEGEVQDVANTLNQQSVPQYKYPTRILQEPRSLLLTTGPAYRDLLHGISPVEVDEDLNAETVANWNLLAEPHVFEEAGGRNERGTRISLTYRDVLKVSSAANKVLGGLGKR</sequence>
<gene>
    <name evidence="10" type="ORF">BDV95DRAFT_626116</name>
</gene>
<comment type="caution">
    <text evidence="10">The sequence shown here is derived from an EMBL/GenBank/DDBJ whole genome shotgun (WGS) entry which is preliminary data.</text>
</comment>
<evidence type="ECO:0000256" key="8">
    <source>
        <dbReference type="SAM" id="MobiDB-lite"/>
    </source>
</evidence>
<feature type="compositionally biased region" description="Polar residues" evidence="8">
    <location>
        <begin position="142"/>
        <end position="159"/>
    </location>
</feature>
<evidence type="ECO:0000259" key="9">
    <source>
        <dbReference type="PROSITE" id="PS51471"/>
    </source>
</evidence>
<accession>A0A7C8IFI3</accession>
<keyword evidence="3" id="KW-0479">Metal-binding</keyword>
<dbReference type="GO" id="GO:0005634">
    <property type="term" value="C:nucleus"/>
    <property type="evidence" value="ECO:0007669"/>
    <property type="project" value="UniProtKB-SubCell"/>
</dbReference>
<organism evidence="10 11">
    <name type="scientific">Massariosphaeria phaeospora</name>
    <dbReference type="NCBI Taxonomy" id="100035"/>
    <lineage>
        <taxon>Eukaryota</taxon>
        <taxon>Fungi</taxon>
        <taxon>Dikarya</taxon>
        <taxon>Ascomycota</taxon>
        <taxon>Pezizomycotina</taxon>
        <taxon>Dothideomycetes</taxon>
        <taxon>Pleosporomycetidae</taxon>
        <taxon>Pleosporales</taxon>
        <taxon>Pleosporales incertae sedis</taxon>
        <taxon>Massariosphaeria</taxon>
    </lineage>
</organism>
<comment type="similarity">
    <text evidence="2">Belongs to the alkB family.</text>
</comment>
<comment type="subcellular location">
    <subcellularLocation>
        <location evidence="1">Nucleus</location>
    </subcellularLocation>
</comment>
<evidence type="ECO:0000256" key="4">
    <source>
        <dbReference type="ARBA" id="ARBA00022964"/>
    </source>
</evidence>